<sequence>MKKMYRRNKSLFVLSVLLFVLNISIVLIWIKTNLFKGIITVNQTLGRSIITIDTVLIGFSYTALNTMLSFSNNDEFNSIDKDGYIDKYYNGVYVSIGWFFIALLLGVITGYSNLGERYHWIFMAQFVVNLDAFSFFGLTLIRFRNLINWVRKNKIRKLKQ</sequence>
<name>A0A9X4X9U3_LACJH</name>
<protein>
    <submittedName>
        <fullName evidence="2">Uncharacterized protein</fullName>
    </submittedName>
</protein>
<dbReference type="EMBL" id="WKKC01000030">
    <property type="protein sequence ID" value="MTE03886.1"/>
    <property type="molecule type" value="Genomic_DNA"/>
</dbReference>
<evidence type="ECO:0000313" key="3">
    <source>
        <dbReference type="Proteomes" id="UP000488295"/>
    </source>
</evidence>
<keyword evidence="1" id="KW-0812">Transmembrane</keyword>
<feature type="transmembrane region" description="Helical" evidence="1">
    <location>
        <begin position="12"/>
        <end position="30"/>
    </location>
</feature>
<keyword evidence="1" id="KW-1133">Transmembrane helix</keyword>
<comment type="caution">
    <text evidence="2">The sequence shown here is derived from an EMBL/GenBank/DDBJ whole genome shotgun (WGS) entry which is preliminary data.</text>
</comment>
<dbReference type="RefSeq" id="WP_155692930.1">
    <property type="nucleotide sequence ID" value="NZ_WKKC01000030.1"/>
</dbReference>
<feature type="transmembrane region" description="Helical" evidence="1">
    <location>
        <begin position="91"/>
        <end position="112"/>
    </location>
</feature>
<dbReference type="AlphaFoldDB" id="A0A9X4X9U3"/>
<dbReference type="Proteomes" id="UP000488295">
    <property type="component" value="Unassembled WGS sequence"/>
</dbReference>
<feature type="transmembrane region" description="Helical" evidence="1">
    <location>
        <begin position="50"/>
        <end position="70"/>
    </location>
</feature>
<accession>A0A9X4X9U3</accession>
<keyword evidence="1" id="KW-0472">Membrane</keyword>
<feature type="transmembrane region" description="Helical" evidence="1">
    <location>
        <begin position="118"/>
        <end position="141"/>
    </location>
</feature>
<organism evidence="2 3">
    <name type="scientific">Lactobacillus johnsonii</name>
    <dbReference type="NCBI Taxonomy" id="33959"/>
    <lineage>
        <taxon>Bacteria</taxon>
        <taxon>Bacillati</taxon>
        <taxon>Bacillota</taxon>
        <taxon>Bacilli</taxon>
        <taxon>Lactobacillales</taxon>
        <taxon>Lactobacillaceae</taxon>
        <taxon>Lactobacillus</taxon>
    </lineage>
</organism>
<gene>
    <name evidence="2" type="ORF">GJU95_08950</name>
</gene>
<proteinExistence type="predicted"/>
<reference evidence="2 3" key="1">
    <citation type="submission" date="2019-11" db="EMBL/GenBank/DDBJ databases">
        <title>Gastrointestinal microbiota of Peromyscus leucopus.</title>
        <authorList>
            <person name="Milovic A."/>
            <person name="Bassam K."/>
            <person name="Barbour A.G."/>
        </authorList>
    </citation>
    <scope>NUCLEOTIDE SEQUENCE [LARGE SCALE GENOMIC DNA]</scope>
    <source>
        <strain evidence="2 3">LL8</strain>
    </source>
</reference>
<evidence type="ECO:0000256" key="1">
    <source>
        <dbReference type="SAM" id="Phobius"/>
    </source>
</evidence>
<evidence type="ECO:0000313" key="2">
    <source>
        <dbReference type="EMBL" id="MTE03886.1"/>
    </source>
</evidence>